<accession>A0A7C4AGE2</accession>
<name>A0A7C4AGE2_9BACT</name>
<dbReference type="GO" id="GO:0005886">
    <property type="term" value="C:plasma membrane"/>
    <property type="evidence" value="ECO:0007669"/>
    <property type="project" value="UniProtKB-SubCell"/>
</dbReference>
<evidence type="ECO:0000256" key="1">
    <source>
        <dbReference type="ARBA" id="ARBA00004651"/>
    </source>
</evidence>
<dbReference type="GO" id="GO:0015658">
    <property type="term" value="F:branched-chain amino acid transmembrane transporter activity"/>
    <property type="evidence" value="ECO:0007669"/>
    <property type="project" value="InterPro"/>
</dbReference>
<feature type="transmembrane region" description="Helical" evidence="6">
    <location>
        <begin position="111"/>
        <end position="132"/>
    </location>
</feature>
<evidence type="ECO:0000256" key="5">
    <source>
        <dbReference type="ARBA" id="ARBA00023136"/>
    </source>
</evidence>
<proteinExistence type="predicted"/>
<dbReference type="CDD" id="cd06581">
    <property type="entry name" value="TM_PBP1_LivM_like"/>
    <property type="match status" value="1"/>
</dbReference>
<sequence>MKRSTKQLVLAGLCAVVAFPMLPFADDYTLHVGVLIMIYAVLAMGLNVLPGFCNLLDLGYVGFYGIGAYTAGILSLNYDVSFWLIVPAAAALGALCGVLRGAPTLRLSGDYFAIVTFGFTELVVLFITNEIWLTRGPLGMPGIPPIDVNLAWLGIDWRYDFMSETPYYYLALVMVAAVYLVMQRIEDSRMGRAWLAIREDPLAAASCGVNLMRYKSAAFAFSAAVGALAGCFMARWSMFLAPDVFKFWESFLVLCMIVLGGLGNNKGAIVGSIVLVALGEILRVLLPKLGLPTETRFLAYGLLMILIMRFKPGGIFPTIAAASKTSRLILDLKARLQAERAG</sequence>
<dbReference type="PANTHER" id="PTHR30482:SF10">
    <property type="entry name" value="HIGH-AFFINITY BRANCHED-CHAIN AMINO ACID TRANSPORT PROTEIN BRAE"/>
    <property type="match status" value="1"/>
</dbReference>
<feature type="transmembrane region" description="Helical" evidence="6">
    <location>
        <begin position="218"/>
        <end position="238"/>
    </location>
</feature>
<keyword evidence="4 6" id="KW-1133">Transmembrane helix</keyword>
<dbReference type="PANTHER" id="PTHR30482">
    <property type="entry name" value="HIGH-AFFINITY BRANCHED-CHAIN AMINO ACID TRANSPORT SYSTEM PERMEASE"/>
    <property type="match status" value="1"/>
</dbReference>
<organism evidence="7">
    <name type="scientific">Fundidesulfovibrio putealis</name>
    <dbReference type="NCBI Taxonomy" id="270496"/>
    <lineage>
        <taxon>Bacteria</taxon>
        <taxon>Pseudomonadati</taxon>
        <taxon>Thermodesulfobacteriota</taxon>
        <taxon>Desulfovibrionia</taxon>
        <taxon>Desulfovibrionales</taxon>
        <taxon>Desulfovibrionaceae</taxon>
        <taxon>Fundidesulfovibrio</taxon>
    </lineage>
</organism>
<feature type="transmembrane region" description="Helical" evidence="6">
    <location>
        <begin position="80"/>
        <end position="99"/>
    </location>
</feature>
<evidence type="ECO:0000256" key="6">
    <source>
        <dbReference type="SAM" id="Phobius"/>
    </source>
</evidence>
<dbReference type="Pfam" id="PF02653">
    <property type="entry name" value="BPD_transp_2"/>
    <property type="match status" value="1"/>
</dbReference>
<feature type="transmembrane region" description="Helical" evidence="6">
    <location>
        <begin position="28"/>
        <end position="48"/>
    </location>
</feature>
<dbReference type="AlphaFoldDB" id="A0A7C4AGE2"/>
<keyword evidence="5 6" id="KW-0472">Membrane</keyword>
<evidence type="ECO:0000256" key="2">
    <source>
        <dbReference type="ARBA" id="ARBA00022475"/>
    </source>
</evidence>
<feature type="transmembrane region" description="Helical" evidence="6">
    <location>
        <begin position="269"/>
        <end position="286"/>
    </location>
</feature>
<keyword evidence="2" id="KW-1003">Cell membrane</keyword>
<reference evidence="7" key="1">
    <citation type="journal article" date="2020" name="mSystems">
        <title>Genome- and Community-Level Interaction Insights into Carbon Utilization and Element Cycling Functions of Hydrothermarchaeota in Hydrothermal Sediment.</title>
        <authorList>
            <person name="Zhou Z."/>
            <person name="Liu Y."/>
            <person name="Xu W."/>
            <person name="Pan J."/>
            <person name="Luo Z.H."/>
            <person name="Li M."/>
        </authorList>
    </citation>
    <scope>NUCLEOTIDE SEQUENCE [LARGE SCALE GENOMIC DNA]</scope>
    <source>
        <strain evidence="7">SpSt-413</strain>
    </source>
</reference>
<comment type="caution">
    <text evidence="7">The sequence shown here is derived from an EMBL/GenBank/DDBJ whole genome shotgun (WGS) entry which is preliminary data.</text>
</comment>
<gene>
    <name evidence="7" type="ORF">ENR59_04150</name>
</gene>
<dbReference type="EMBL" id="DSRP01000286">
    <property type="protein sequence ID" value="HGG92125.1"/>
    <property type="molecule type" value="Genomic_DNA"/>
</dbReference>
<feature type="transmembrane region" description="Helical" evidence="6">
    <location>
        <begin position="55"/>
        <end position="74"/>
    </location>
</feature>
<feature type="transmembrane region" description="Helical" evidence="6">
    <location>
        <begin position="298"/>
        <end position="322"/>
    </location>
</feature>
<protein>
    <submittedName>
        <fullName evidence="7">Branched-chain amino acid ABC transporter permease</fullName>
    </submittedName>
</protein>
<evidence type="ECO:0000313" key="7">
    <source>
        <dbReference type="EMBL" id="HGG92125.1"/>
    </source>
</evidence>
<dbReference type="InterPro" id="IPR001851">
    <property type="entry name" value="ABC_transp_permease"/>
</dbReference>
<dbReference type="InterPro" id="IPR043428">
    <property type="entry name" value="LivM-like"/>
</dbReference>
<keyword evidence="3 6" id="KW-0812">Transmembrane</keyword>
<evidence type="ECO:0000256" key="3">
    <source>
        <dbReference type="ARBA" id="ARBA00022692"/>
    </source>
</evidence>
<comment type="subcellular location">
    <subcellularLocation>
        <location evidence="1">Cell membrane</location>
        <topology evidence="1">Multi-pass membrane protein</topology>
    </subcellularLocation>
</comment>
<feature type="transmembrane region" description="Helical" evidence="6">
    <location>
        <begin position="166"/>
        <end position="182"/>
    </location>
</feature>
<feature type="transmembrane region" description="Helical" evidence="6">
    <location>
        <begin position="244"/>
        <end position="262"/>
    </location>
</feature>
<evidence type="ECO:0000256" key="4">
    <source>
        <dbReference type="ARBA" id="ARBA00022989"/>
    </source>
</evidence>